<evidence type="ECO:0000313" key="3">
    <source>
        <dbReference type="EMBL" id="MFD1383254.1"/>
    </source>
</evidence>
<dbReference type="InterPro" id="IPR029058">
    <property type="entry name" value="AB_hydrolase_fold"/>
</dbReference>
<dbReference type="GO" id="GO:0016787">
    <property type="term" value="F:hydrolase activity"/>
    <property type="evidence" value="ECO:0007669"/>
    <property type="project" value="UniProtKB-KW"/>
</dbReference>
<protein>
    <submittedName>
        <fullName evidence="3">Alpha/beta hydrolase</fullName>
    </submittedName>
</protein>
<comment type="caution">
    <text evidence="3">The sequence shown here is derived from an EMBL/GenBank/DDBJ whole genome shotgun (WGS) entry which is preliminary data.</text>
</comment>
<dbReference type="Pfam" id="PF00756">
    <property type="entry name" value="Esterase"/>
    <property type="match status" value="1"/>
</dbReference>
<dbReference type="SUPFAM" id="SSF53474">
    <property type="entry name" value="alpha/beta-Hydrolases"/>
    <property type="match status" value="1"/>
</dbReference>
<proteinExistence type="inferred from homology"/>
<dbReference type="Gene3D" id="3.40.50.1820">
    <property type="entry name" value="alpha/beta hydrolase"/>
    <property type="match status" value="1"/>
</dbReference>
<dbReference type="InterPro" id="IPR000801">
    <property type="entry name" value="Esterase-like"/>
</dbReference>
<dbReference type="PANTHER" id="PTHR40841">
    <property type="entry name" value="SIDEROPHORE TRIACETYLFUSARININE C ESTERASE"/>
    <property type="match status" value="1"/>
</dbReference>
<gene>
    <name evidence="3" type="ORF">ACFQ45_07735</name>
</gene>
<dbReference type="InterPro" id="IPR052558">
    <property type="entry name" value="Siderophore_Hydrolase_D"/>
</dbReference>
<evidence type="ECO:0000256" key="1">
    <source>
        <dbReference type="ARBA" id="ARBA00005622"/>
    </source>
</evidence>
<evidence type="ECO:0000313" key="4">
    <source>
        <dbReference type="Proteomes" id="UP001597059"/>
    </source>
</evidence>
<name>A0ABW4B166_9GAMM</name>
<sequence>MLSRKTRRWIWKAIVFVIIVGTLMSQVFAGPVRSHDEIRVPNSFYLDWPLAEGDPNHRLFISVPEGEVPAAGFPVVYLMDGNAFFTTAVDLSRQLSHALKSPKQPAIIVAVGYPIDGAYDYQRRWYDLTPPTPEPPAVPLKHMARYKDIRYGGAENVLQFMTHTLRPWLAERYPINPEQQILFGHSLGGLFTLYALQQHPNAFSGYGAISPSLWWNEGYLKTPWQKVETSVIADKQVVMVVGAEEKDFMLQDSNVANDWLLQQGVRSKRFVLEAMDHGTVSIPALAIALRELLPAADAQSHN</sequence>
<organism evidence="3 4">
    <name type="scientific">Rhodanobacter aciditrophus</name>
    <dbReference type="NCBI Taxonomy" id="1623218"/>
    <lineage>
        <taxon>Bacteria</taxon>
        <taxon>Pseudomonadati</taxon>
        <taxon>Pseudomonadota</taxon>
        <taxon>Gammaproteobacteria</taxon>
        <taxon>Lysobacterales</taxon>
        <taxon>Rhodanobacteraceae</taxon>
        <taxon>Rhodanobacter</taxon>
    </lineage>
</organism>
<keyword evidence="4" id="KW-1185">Reference proteome</keyword>
<dbReference type="RefSeq" id="WP_377366430.1">
    <property type="nucleotide sequence ID" value="NZ_JBHTMN010000007.1"/>
</dbReference>
<keyword evidence="2 3" id="KW-0378">Hydrolase</keyword>
<dbReference type="EMBL" id="JBHTMN010000007">
    <property type="protein sequence ID" value="MFD1383254.1"/>
    <property type="molecule type" value="Genomic_DNA"/>
</dbReference>
<dbReference type="Proteomes" id="UP001597059">
    <property type="component" value="Unassembled WGS sequence"/>
</dbReference>
<dbReference type="PANTHER" id="PTHR40841:SF2">
    <property type="entry name" value="SIDEROPHORE-DEGRADING ESTERASE (EUROFUNG)"/>
    <property type="match status" value="1"/>
</dbReference>
<evidence type="ECO:0000256" key="2">
    <source>
        <dbReference type="ARBA" id="ARBA00022801"/>
    </source>
</evidence>
<comment type="similarity">
    <text evidence="1">Belongs to the esterase D family.</text>
</comment>
<reference evidence="4" key="1">
    <citation type="journal article" date="2019" name="Int. J. Syst. Evol. Microbiol.">
        <title>The Global Catalogue of Microorganisms (GCM) 10K type strain sequencing project: providing services to taxonomists for standard genome sequencing and annotation.</title>
        <authorList>
            <consortium name="The Broad Institute Genomics Platform"/>
            <consortium name="The Broad Institute Genome Sequencing Center for Infectious Disease"/>
            <person name="Wu L."/>
            <person name="Ma J."/>
        </authorList>
    </citation>
    <scope>NUCLEOTIDE SEQUENCE [LARGE SCALE GENOMIC DNA]</scope>
    <source>
        <strain evidence="4">JCM 30774</strain>
    </source>
</reference>
<accession>A0ABW4B166</accession>